<sequence>MLILHGVPQSVADHSLGDFAENLFLCTAKLLAVIGVVLSGALAEPEAPYAPSGFRPSGPAFELPQKSPQQQQEYLPPVEPRRPVNPNTEYGTPEEDVSVQGLPTHEQMPIFQVSPVNGQLYTGPQFNTDLRELDSSKSFRLTQYQLQQEKYRELDRQRQLEAAQTRTRNNQVQNPPVPRQFGQTTPSITEPTYSTKSTEDQNTETSTPSIELNEGETFDDDKKDSKNKVTVEVAKQNLQEYPGELFLSSLAQLQLQPQFVPIQQFGQLKAPLQYQPVQQDPQVGYDVQTHFAALPSVLAQRQSLQPQYQNQQGLAQNPALFVASQDPSVALLQAQQPPNQYQPFVNNPYQPLEPQVFPQPIVVQPQSSQPNFVQSQQPENEESRQNQDQEFVYQQSYQPQEVTYQPLFPLGQTMVSNTYQSPQQQNFPLPQAQLVNYNPQLVQQYQNGFVPQQFPAQQQVYQGQDSLQSGLDLNQQGNGVEETDDKNYDDENQDDGSMATAVATAFGARTQPRVLPRYGPPIPKVTANPDVTDSAVQDEEATGDMGAVAQANAFATGRRKSAKLRSRKVRPVFTLDRSGHLVLAQDQN</sequence>
<dbReference type="OrthoDB" id="7466126at2759"/>
<organism evidence="2 3">
    <name type="scientific">Diatraea saccharalis</name>
    <name type="common">sugarcane borer</name>
    <dbReference type="NCBI Taxonomy" id="40085"/>
    <lineage>
        <taxon>Eukaryota</taxon>
        <taxon>Metazoa</taxon>
        <taxon>Ecdysozoa</taxon>
        <taxon>Arthropoda</taxon>
        <taxon>Hexapoda</taxon>
        <taxon>Insecta</taxon>
        <taxon>Pterygota</taxon>
        <taxon>Neoptera</taxon>
        <taxon>Endopterygota</taxon>
        <taxon>Lepidoptera</taxon>
        <taxon>Glossata</taxon>
        <taxon>Ditrysia</taxon>
        <taxon>Pyraloidea</taxon>
        <taxon>Crambidae</taxon>
        <taxon>Crambinae</taxon>
        <taxon>Diatraea</taxon>
    </lineage>
</organism>
<dbReference type="Proteomes" id="UP001153714">
    <property type="component" value="Chromosome 20"/>
</dbReference>
<feature type="region of interest" description="Disordered" evidence="1">
    <location>
        <begin position="469"/>
        <end position="495"/>
    </location>
</feature>
<reference evidence="2" key="2">
    <citation type="submission" date="2022-10" db="EMBL/GenBank/DDBJ databases">
        <authorList>
            <consortium name="ENA_rothamsted_submissions"/>
            <consortium name="culmorum"/>
            <person name="King R."/>
        </authorList>
    </citation>
    <scope>NUCLEOTIDE SEQUENCE</scope>
</reference>
<feature type="compositionally biased region" description="Acidic residues" evidence="1">
    <location>
        <begin position="481"/>
        <end position="494"/>
    </location>
</feature>
<feature type="region of interest" description="Disordered" evidence="1">
    <location>
        <begin position="367"/>
        <end position="387"/>
    </location>
</feature>
<feature type="compositionally biased region" description="Polar residues" evidence="1">
    <location>
        <begin position="162"/>
        <end position="174"/>
    </location>
</feature>
<accession>A0A9N9R614</accession>
<evidence type="ECO:0000256" key="1">
    <source>
        <dbReference type="SAM" id="MobiDB-lite"/>
    </source>
</evidence>
<name>A0A9N9R614_9NEOP</name>
<evidence type="ECO:0000313" key="3">
    <source>
        <dbReference type="Proteomes" id="UP001153714"/>
    </source>
</evidence>
<protein>
    <submittedName>
        <fullName evidence="2">Uncharacterized protein</fullName>
    </submittedName>
</protein>
<gene>
    <name evidence="2" type="ORF">DIATSA_LOCUS7666</name>
</gene>
<feature type="compositionally biased region" description="Polar residues" evidence="1">
    <location>
        <begin position="181"/>
        <end position="196"/>
    </location>
</feature>
<proteinExistence type="predicted"/>
<evidence type="ECO:0000313" key="2">
    <source>
        <dbReference type="EMBL" id="CAG9789974.1"/>
    </source>
</evidence>
<dbReference type="AlphaFoldDB" id="A0A9N9R614"/>
<feature type="region of interest" description="Disordered" evidence="1">
    <location>
        <begin position="152"/>
        <end position="223"/>
    </location>
</feature>
<feature type="compositionally biased region" description="Polar residues" evidence="1">
    <location>
        <begin position="469"/>
        <end position="478"/>
    </location>
</feature>
<feature type="region of interest" description="Disordered" evidence="1">
    <location>
        <begin position="47"/>
        <end position="97"/>
    </location>
</feature>
<reference evidence="2" key="1">
    <citation type="submission" date="2021-12" db="EMBL/GenBank/DDBJ databases">
        <authorList>
            <person name="King R."/>
        </authorList>
    </citation>
    <scope>NUCLEOTIDE SEQUENCE</scope>
</reference>
<dbReference type="EMBL" id="OU893351">
    <property type="protein sequence ID" value="CAG9789974.1"/>
    <property type="molecule type" value="Genomic_DNA"/>
</dbReference>
<keyword evidence="3" id="KW-1185">Reference proteome</keyword>